<sequence length="210" mass="22763">MKYIKALPLSILLCFFFTDSVFSQVGIGTTSPSAHLEVDVSSDVNLPALELNTQAVPTGSAEGQLAVIGDATNGYKLYMYDDVRDKWLSVEVFVLPFGRNGNVDNTPMKTAGNVTNNRVGYRMPFNGTIIHATVRTNDNSGAQAKQFDIQVRTGNANISSTPITTAAAEATNTALNVDFSAGNYINVRINNDGNVNVNNPVVTLWVKWRQ</sequence>
<name>A0AAE3JNI8_9FLAO</name>
<reference evidence="2" key="1">
    <citation type="submission" date="2022-01" db="EMBL/GenBank/DDBJ databases">
        <title>Draft genome sequence of Sabulilitoribacter arenilitoris KCTC 52401.</title>
        <authorList>
            <person name="Oh J.-S."/>
        </authorList>
    </citation>
    <scope>NUCLEOTIDE SEQUENCE</scope>
    <source>
        <strain evidence="2">HMF6543</strain>
    </source>
</reference>
<feature type="chain" id="PRO_5042142563" evidence="1">
    <location>
        <begin position="24"/>
        <end position="210"/>
    </location>
</feature>
<gene>
    <name evidence="2" type="ORF">L3X37_02880</name>
</gene>
<keyword evidence="1" id="KW-0732">Signal</keyword>
<keyword evidence="3" id="KW-1185">Reference proteome</keyword>
<dbReference type="EMBL" id="JAKKDU010000003">
    <property type="protein sequence ID" value="MCF7567310.1"/>
    <property type="molecule type" value="Genomic_DNA"/>
</dbReference>
<protein>
    <submittedName>
        <fullName evidence="2">Uncharacterized protein</fullName>
    </submittedName>
</protein>
<feature type="signal peptide" evidence="1">
    <location>
        <begin position="1"/>
        <end position="23"/>
    </location>
</feature>
<accession>A0AAE3JNI8</accession>
<dbReference type="AlphaFoldDB" id="A0AAE3JNI8"/>
<dbReference type="Proteomes" id="UP001199795">
    <property type="component" value="Unassembled WGS sequence"/>
</dbReference>
<dbReference type="RefSeq" id="WP_237238673.1">
    <property type="nucleotide sequence ID" value="NZ_JAKKDU010000003.1"/>
</dbReference>
<evidence type="ECO:0000256" key="1">
    <source>
        <dbReference type="SAM" id="SignalP"/>
    </source>
</evidence>
<evidence type="ECO:0000313" key="3">
    <source>
        <dbReference type="Proteomes" id="UP001199795"/>
    </source>
</evidence>
<organism evidence="2 3">
    <name type="scientific">Wocania arenilitoris</name>
    <dbReference type="NCBI Taxonomy" id="2044858"/>
    <lineage>
        <taxon>Bacteria</taxon>
        <taxon>Pseudomonadati</taxon>
        <taxon>Bacteroidota</taxon>
        <taxon>Flavobacteriia</taxon>
        <taxon>Flavobacteriales</taxon>
        <taxon>Flavobacteriaceae</taxon>
        <taxon>Wocania</taxon>
    </lineage>
</organism>
<proteinExistence type="predicted"/>
<comment type="caution">
    <text evidence="2">The sequence shown here is derived from an EMBL/GenBank/DDBJ whole genome shotgun (WGS) entry which is preliminary data.</text>
</comment>
<evidence type="ECO:0000313" key="2">
    <source>
        <dbReference type="EMBL" id="MCF7567310.1"/>
    </source>
</evidence>